<dbReference type="GO" id="GO:1990904">
    <property type="term" value="C:ribonucleoprotein complex"/>
    <property type="evidence" value="ECO:0007669"/>
    <property type="project" value="TreeGrafter"/>
</dbReference>
<dbReference type="AlphaFoldDB" id="A0A7S4FCQ2"/>
<dbReference type="GO" id="GO:0005737">
    <property type="term" value="C:cytoplasm"/>
    <property type="evidence" value="ECO:0007669"/>
    <property type="project" value="TreeGrafter"/>
</dbReference>
<evidence type="ECO:0000256" key="1">
    <source>
        <dbReference type="ARBA" id="ARBA00008511"/>
    </source>
</evidence>
<dbReference type="GO" id="GO:0006364">
    <property type="term" value="P:rRNA processing"/>
    <property type="evidence" value="ECO:0007669"/>
    <property type="project" value="TreeGrafter"/>
</dbReference>
<sequence length="279" mass="29131">MCQEDGSAATVTDVVVNPDVIGRANHDAGYREELAALATQCVKDVLTEQKLLPHELLPGHLVLAESKKMYAGTPCAFSDVRGRPSRGSDDGDARGVEAMLAANFGGKACPSSLFEQLSSISPFGSEAGMSAFGAAGGAASHGQRSQDDGEVEPSLKIPNDSTLLGAKSADGAAGPARALIEEIASVEALVEEPKYEWVSSGDDGSNLQLRIYLPRVKAGADVDVHASEDAVHLVAEGLYELKLALPVPVLGDGTRCRFLKKSKTMLLTMPTANGVQARS</sequence>
<dbReference type="EMBL" id="HBIZ01064533">
    <property type="protein sequence ID" value="CAE0787032.1"/>
    <property type="molecule type" value="Transcribed_RNA"/>
</dbReference>
<evidence type="ECO:0000259" key="3">
    <source>
        <dbReference type="Pfam" id="PF18201"/>
    </source>
</evidence>
<gene>
    <name evidence="4" type="ORF">PCAR00345_LOCUS39740</name>
</gene>
<accession>A0A7S4FCQ2</accession>
<dbReference type="InterPro" id="IPR041442">
    <property type="entry name" value="PIH1D1/2/3_CS-like"/>
</dbReference>
<reference evidence="4" key="1">
    <citation type="submission" date="2021-01" db="EMBL/GenBank/DDBJ databases">
        <authorList>
            <person name="Corre E."/>
            <person name="Pelletier E."/>
            <person name="Niang G."/>
            <person name="Scheremetjew M."/>
            <person name="Finn R."/>
            <person name="Kale V."/>
            <person name="Holt S."/>
            <person name="Cochrane G."/>
            <person name="Meng A."/>
            <person name="Brown T."/>
            <person name="Cohen L."/>
        </authorList>
    </citation>
    <scope>NUCLEOTIDE SEQUENCE</scope>
    <source>
        <strain evidence="4">CCMP645</strain>
    </source>
</reference>
<name>A0A7S4FCQ2_CHRCT</name>
<dbReference type="GO" id="GO:0000492">
    <property type="term" value="P:box C/D snoRNP assembly"/>
    <property type="evidence" value="ECO:0007669"/>
    <property type="project" value="TreeGrafter"/>
</dbReference>
<evidence type="ECO:0000313" key="4">
    <source>
        <dbReference type="EMBL" id="CAE0787032.1"/>
    </source>
</evidence>
<dbReference type="PANTHER" id="PTHR22997">
    <property type="entry name" value="PIH1 DOMAIN-CONTAINING PROTEIN 1"/>
    <property type="match status" value="1"/>
</dbReference>
<dbReference type="Pfam" id="PF18201">
    <property type="entry name" value="PIH1_CS"/>
    <property type="match status" value="1"/>
</dbReference>
<comment type="similarity">
    <text evidence="1">Belongs to the PIH1 family.</text>
</comment>
<feature type="region of interest" description="Disordered" evidence="2">
    <location>
        <begin position="134"/>
        <end position="168"/>
    </location>
</feature>
<dbReference type="InterPro" id="IPR050734">
    <property type="entry name" value="PIH1/Kintoun_subfamily"/>
</dbReference>
<organism evidence="4">
    <name type="scientific">Chrysotila carterae</name>
    <name type="common">Marine alga</name>
    <name type="synonym">Syracosphaera carterae</name>
    <dbReference type="NCBI Taxonomy" id="13221"/>
    <lineage>
        <taxon>Eukaryota</taxon>
        <taxon>Haptista</taxon>
        <taxon>Haptophyta</taxon>
        <taxon>Prymnesiophyceae</taxon>
        <taxon>Isochrysidales</taxon>
        <taxon>Isochrysidaceae</taxon>
        <taxon>Chrysotila</taxon>
    </lineage>
</organism>
<evidence type="ECO:0000256" key="2">
    <source>
        <dbReference type="SAM" id="MobiDB-lite"/>
    </source>
</evidence>
<protein>
    <recommendedName>
        <fullName evidence="3">PIH1D1/2/3 CS-like domain-containing protein</fullName>
    </recommendedName>
</protein>
<proteinExistence type="inferred from homology"/>
<dbReference type="GO" id="GO:0097255">
    <property type="term" value="C:R2TP complex"/>
    <property type="evidence" value="ECO:0007669"/>
    <property type="project" value="TreeGrafter"/>
</dbReference>
<feature type="domain" description="PIH1D1/2/3 CS-like" evidence="3">
    <location>
        <begin position="206"/>
        <end position="270"/>
    </location>
</feature>
<dbReference type="PANTHER" id="PTHR22997:SF6">
    <property type="entry name" value="PIH1 DOMAIN-CONTAINING PROTEIN 2"/>
    <property type="match status" value="1"/>
</dbReference>